<dbReference type="PANTHER" id="PTHR12289">
    <property type="entry name" value="METAXIN RELATED"/>
    <property type="match status" value="1"/>
</dbReference>
<dbReference type="Pfam" id="PF17171">
    <property type="entry name" value="GST_C_6"/>
    <property type="match status" value="1"/>
</dbReference>
<dbReference type="PANTHER" id="PTHR12289:SF41">
    <property type="entry name" value="FAILED AXON CONNECTIONS-RELATED"/>
    <property type="match status" value="1"/>
</dbReference>
<evidence type="ECO:0000256" key="8">
    <source>
        <dbReference type="SAM" id="Phobius"/>
    </source>
</evidence>
<keyword evidence="4" id="KW-1000">Mitochondrion outer membrane</keyword>
<dbReference type="SFLD" id="SFLDG01180">
    <property type="entry name" value="SUF1"/>
    <property type="match status" value="1"/>
</dbReference>
<dbReference type="FunCoup" id="A0A6P8YUQ9">
    <property type="interactions" value="1462"/>
</dbReference>
<comment type="subcellular location">
    <subcellularLocation>
        <location evidence="1">Mitochondrion outer membrane</location>
    </subcellularLocation>
</comment>
<dbReference type="AlphaFoldDB" id="A0A6P8YUQ9"/>
<evidence type="ECO:0000256" key="5">
    <source>
        <dbReference type="ARBA" id="ARBA00022927"/>
    </source>
</evidence>
<dbReference type="Pfam" id="PF10568">
    <property type="entry name" value="Tom37"/>
    <property type="match status" value="1"/>
</dbReference>
<organism evidence="12">
    <name type="scientific">Thrips palmi</name>
    <name type="common">Melon thrips</name>
    <dbReference type="NCBI Taxonomy" id="161013"/>
    <lineage>
        <taxon>Eukaryota</taxon>
        <taxon>Metazoa</taxon>
        <taxon>Ecdysozoa</taxon>
        <taxon>Arthropoda</taxon>
        <taxon>Hexapoda</taxon>
        <taxon>Insecta</taxon>
        <taxon>Pterygota</taxon>
        <taxon>Neoptera</taxon>
        <taxon>Paraneoptera</taxon>
        <taxon>Thysanoptera</taxon>
        <taxon>Terebrantia</taxon>
        <taxon>Thripoidea</taxon>
        <taxon>Thripidae</taxon>
        <taxon>Thrips</taxon>
    </lineage>
</organism>
<evidence type="ECO:0000256" key="6">
    <source>
        <dbReference type="ARBA" id="ARBA00023128"/>
    </source>
</evidence>
<dbReference type="RefSeq" id="XP_034240871.1">
    <property type="nucleotide sequence ID" value="XM_034384980.1"/>
</dbReference>
<dbReference type="GeneID" id="117645073"/>
<dbReference type="InterPro" id="IPR040079">
    <property type="entry name" value="Glutathione_S-Trfase"/>
</dbReference>
<evidence type="ECO:0000259" key="10">
    <source>
        <dbReference type="Pfam" id="PF17171"/>
    </source>
</evidence>
<evidence type="ECO:0000256" key="7">
    <source>
        <dbReference type="ARBA" id="ARBA00023136"/>
    </source>
</evidence>
<dbReference type="KEGG" id="tpal:117645073"/>
<feature type="transmembrane region" description="Helical" evidence="8">
    <location>
        <begin position="268"/>
        <end position="287"/>
    </location>
</feature>
<keyword evidence="5" id="KW-0653">Protein transport</keyword>
<dbReference type="GO" id="GO:0001401">
    <property type="term" value="C:SAM complex"/>
    <property type="evidence" value="ECO:0007669"/>
    <property type="project" value="InterPro"/>
</dbReference>
<feature type="domain" description="Mitochondrial outer membrane transport complex Sam37/metaxin N-terminal" evidence="9">
    <location>
        <begin position="24"/>
        <end position="143"/>
    </location>
</feature>
<keyword evidence="11" id="KW-1185">Reference proteome</keyword>
<keyword evidence="8" id="KW-0812">Transmembrane</keyword>
<dbReference type="InParanoid" id="A0A6P8YUQ9"/>
<gene>
    <name evidence="12" type="primary">LOC117645073</name>
</gene>
<name>A0A6P8YUQ9_THRPL</name>
<dbReference type="InterPro" id="IPR033468">
    <property type="entry name" value="Metaxin_GST"/>
</dbReference>
<dbReference type="SFLD" id="SFLDS00019">
    <property type="entry name" value="Glutathione_Transferase_(cytos"/>
    <property type="match status" value="1"/>
</dbReference>
<dbReference type="InterPro" id="IPR050931">
    <property type="entry name" value="Mito_Protein_Transport_Metaxin"/>
</dbReference>
<dbReference type="CDD" id="cd03078">
    <property type="entry name" value="GST_N_Metaxin1_like"/>
    <property type="match status" value="1"/>
</dbReference>
<evidence type="ECO:0000313" key="12">
    <source>
        <dbReference type="RefSeq" id="XP_034240871.1"/>
    </source>
</evidence>
<keyword evidence="7 8" id="KW-0472">Membrane</keyword>
<keyword evidence="6" id="KW-0496">Mitochondrion</keyword>
<evidence type="ECO:0000256" key="2">
    <source>
        <dbReference type="ARBA" id="ARBA00009170"/>
    </source>
</evidence>
<feature type="domain" description="Metaxin glutathione S-transferase" evidence="10">
    <location>
        <begin position="172"/>
        <end position="235"/>
    </location>
</feature>
<evidence type="ECO:0000313" key="11">
    <source>
        <dbReference type="Proteomes" id="UP000515158"/>
    </source>
</evidence>
<dbReference type="InterPro" id="IPR019564">
    <property type="entry name" value="Sam37/metaxin_N"/>
</dbReference>
<keyword evidence="3" id="KW-0813">Transport</keyword>
<proteinExistence type="inferred from homology"/>
<keyword evidence="8" id="KW-1133">Transmembrane helix</keyword>
<dbReference type="Gene3D" id="1.20.1050.10">
    <property type="match status" value="1"/>
</dbReference>
<dbReference type="GO" id="GO:0007005">
    <property type="term" value="P:mitochondrion organization"/>
    <property type="evidence" value="ECO:0007669"/>
    <property type="project" value="TreeGrafter"/>
</dbReference>
<accession>A0A6P8YUQ9</accession>
<evidence type="ECO:0000256" key="3">
    <source>
        <dbReference type="ARBA" id="ARBA00022448"/>
    </source>
</evidence>
<evidence type="ECO:0000259" key="9">
    <source>
        <dbReference type="Pfam" id="PF10568"/>
    </source>
</evidence>
<sequence>MSSSSMEVDVWAGKWDLPSVDQQCLQVMAYAKFSGAPIKVNVTNNPFWSPSGSLPVLRSGKEKMTSFQSIVTHLESKKYSADSKLTPIQKSECFALNKLLEGKLHPAILYTWWVDEANYIELTRPWYATVLPFPYNYYYPGRYERDAKKYIETMFVDDEDMSIIETHLLSDAEKCLTSLSVRLGEENFFFGKSPTSLDAIVYSYIAPLVKVPFQQCPLQNHLKACPNLMAFVARITRGYFPLVSDATKNVNLEKAIEVERRNKRIRTALSFGFAVAAMTGFALYNNIYQEARLGRRFATKLERMKDRWRGRPLALDFFEHGFEEE</sequence>
<dbReference type="CDD" id="cd03212">
    <property type="entry name" value="GST_C_Metaxin1_3"/>
    <property type="match status" value="1"/>
</dbReference>
<comment type="similarity">
    <text evidence="2">Belongs to the metaxin family.</text>
</comment>
<evidence type="ECO:0000256" key="1">
    <source>
        <dbReference type="ARBA" id="ARBA00004294"/>
    </source>
</evidence>
<dbReference type="InterPro" id="IPR036282">
    <property type="entry name" value="Glutathione-S-Trfase_C_sf"/>
</dbReference>
<evidence type="ECO:0000256" key="4">
    <source>
        <dbReference type="ARBA" id="ARBA00022787"/>
    </source>
</evidence>
<dbReference type="OrthoDB" id="5835136at2759"/>
<dbReference type="Proteomes" id="UP000515158">
    <property type="component" value="Unplaced"/>
</dbReference>
<dbReference type="SUPFAM" id="SSF47616">
    <property type="entry name" value="GST C-terminal domain-like"/>
    <property type="match status" value="1"/>
</dbReference>
<dbReference type="GO" id="GO:0015031">
    <property type="term" value="P:protein transport"/>
    <property type="evidence" value="ECO:0007669"/>
    <property type="project" value="UniProtKB-KW"/>
</dbReference>
<protein>
    <submittedName>
        <fullName evidence="12">Metaxin-1</fullName>
    </submittedName>
</protein>
<reference evidence="12" key="1">
    <citation type="submission" date="2025-08" db="UniProtKB">
        <authorList>
            <consortium name="RefSeq"/>
        </authorList>
    </citation>
    <scope>IDENTIFICATION</scope>
    <source>
        <tissue evidence="12">Total insect</tissue>
    </source>
</reference>